<dbReference type="InterPro" id="IPR019340">
    <property type="entry name" value="Histone_AcTrfase_su3"/>
</dbReference>
<name>A0ABM1STK9_LIMPO</name>
<dbReference type="Pfam" id="PF10198">
    <property type="entry name" value="Ada3"/>
    <property type="match status" value="1"/>
</dbReference>
<organism evidence="8 11">
    <name type="scientific">Limulus polyphemus</name>
    <name type="common">Atlantic horseshoe crab</name>
    <dbReference type="NCBI Taxonomy" id="6850"/>
    <lineage>
        <taxon>Eukaryota</taxon>
        <taxon>Metazoa</taxon>
        <taxon>Ecdysozoa</taxon>
        <taxon>Arthropoda</taxon>
        <taxon>Chelicerata</taxon>
        <taxon>Merostomata</taxon>
        <taxon>Xiphosura</taxon>
        <taxon>Limulidae</taxon>
        <taxon>Limulus</taxon>
    </lineage>
</organism>
<keyword evidence="8" id="KW-1185">Reference proteome</keyword>
<dbReference type="RefSeq" id="XP_013779193.1">
    <property type="nucleotide sequence ID" value="XM_013923739.2"/>
</dbReference>
<comment type="similarity">
    <text evidence="2">Belongs to the NGG1 family.</text>
</comment>
<protein>
    <submittedName>
        <fullName evidence="9 10">Transcriptional adapter 3-like</fullName>
    </submittedName>
</protein>
<gene>
    <name evidence="9 10 11" type="primary">LOC106463681</name>
</gene>
<feature type="compositionally biased region" description="Basic and acidic residues" evidence="7">
    <location>
        <begin position="97"/>
        <end position="117"/>
    </location>
</feature>
<keyword evidence="4" id="KW-0804">Transcription</keyword>
<dbReference type="PANTHER" id="PTHR13556">
    <property type="entry name" value="TRANSCRIPTIONAL ADAPTER 3-RELATED"/>
    <property type="match status" value="1"/>
</dbReference>
<accession>A0ABM1STK9</accession>
<sequence>MKGKGKGKDSTDSKECPLQFPDFTPTEHTRVCPRFTAVLQRTEEIGVGLEDIDALQLEIETLLVSVTKRQKQLDQEMKVLISWQEKKTPGKLQPESTGKRSRPDEGKPTKRFKDASGKAHPLTGGGRPKKNFQSQAKFQEYEFSDSPVELSRLPKNDAPNRFWASIEPYCAEVTQDNIKVLEDLIKTHEEDAEYYKIPTLGKHYSLKWAQEDMVEEQKEGAKTNDKRRGLSNNSSLNSTDAEKILKKVDKEYESDDTSPFGALTQRLVSCLIEENLMASLEDSMVDTDSKDNIDDSSSPNPGKGGFIRSLNIGNTTQLEKRIRQELKEQGILELDDVTTENPEDEVLAELRKCQAELKSVTTQNILHAKHLLHQAKEEMKKQELRKKLLIIDTEVMEVYKKMASARQKKKIPTKKEKDQAWKVLKERENVLKQLDS</sequence>
<keyword evidence="6" id="KW-0175">Coiled coil</keyword>
<evidence type="ECO:0000256" key="3">
    <source>
        <dbReference type="ARBA" id="ARBA00023015"/>
    </source>
</evidence>
<evidence type="ECO:0000256" key="2">
    <source>
        <dbReference type="ARBA" id="ARBA00005330"/>
    </source>
</evidence>
<proteinExistence type="inferred from homology"/>
<feature type="region of interest" description="Disordered" evidence="7">
    <location>
        <begin position="84"/>
        <end position="131"/>
    </location>
</feature>
<evidence type="ECO:0000256" key="7">
    <source>
        <dbReference type="SAM" id="MobiDB-lite"/>
    </source>
</evidence>
<evidence type="ECO:0000256" key="4">
    <source>
        <dbReference type="ARBA" id="ARBA00023163"/>
    </source>
</evidence>
<evidence type="ECO:0000256" key="1">
    <source>
        <dbReference type="ARBA" id="ARBA00004123"/>
    </source>
</evidence>
<dbReference type="Proteomes" id="UP000694941">
    <property type="component" value="Unplaced"/>
</dbReference>
<dbReference type="GeneID" id="106463681"/>
<feature type="compositionally biased region" description="Basic and acidic residues" evidence="7">
    <location>
        <begin position="215"/>
        <end position="228"/>
    </location>
</feature>
<keyword evidence="5" id="KW-0539">Nucleus</keyword>
<evidence type="ECO:0000256" key="6">
    <source>
        <dbReference type="SAM" id="Coils"/>
    </source>
</evidence>
<feature type="region of interest" description="Disordered" evidence="7">
    <location>
        <begin position="215"/>
        <end position="238"/>
    </location>
</feature>
<evidence type="ECO:0000313" key="10">
    <source>
        <dbReference type="RefSeq" id="XP_013779194.1"/>
    </source>
</evidence>
<comment type="subcellular location">
    <subcellularLocation>
        <location evidence="1">Nucleus</location>
    </subcellularLocation>
</comment>
<evidence type="ECO:0000256" key="5">
    <source>
        <dbReference type="ARBA" id="ARBA00023242"/>
    </source>
</evidence>
<reference evidence="9 10" key="1">
    <citation type="submission" date="2025-05" db="UniProtKB">
        <authorList>
            <consortium name="RefSeq"/>
        </authorList>
    </citation>
    <scope>IDENTIFICATION</scope>
    <source>
        <tissue evidence="9 10">Muscle</tissue>
    </source>
</reference>
<feature type="coiled-coil region" evidence="6">
    <location>
        <begin position="365"/>
        <end position="392"/>
    </location>
</feature>
<feature type="region of interest" description="Disordered" evidence="7">
    <location>
        <begin position="284"/>
        <end position="310"/>
    </location>
</feature>
<feature type="region of interest" description="Disordered" evidence="7">
    <location>
        <begin position="1"/>
        <end position="25"/>
    </location>
</feature>
<keyword evidence="3" id="KW-0805">Transcription regulation</keyword>
<feature type="compositionally biased region" description="Basic and acidic residues" evidence="7">
    <location>
        <begin position="1"/>
        <end position="15"/>
    </location>
</feature>
<dbReference type="PANTHER" id="PTHR13556:SF2">
    <property type="entry name" value="TRANSCRIPTIONAL ADAPTER 3"/>
    <property type="match status" value="1"/>
</dbReference>
<evidence type="ECO:0000313" key="11">
    <source>
        <dbReference type="RefSeq" id="XP_022246965.1"/>
    </source>
</evidence>
<dbReference type="RefSeq" id="XP_022246965.1">
    <property type="nucleotide sequence ID" value="XM_022391257.1"/>
</dbReference>
<evidence type="ECO:0000313" key="9">
    <source>
        <dbReference type="RefSeq" id="XP_013779193.1"/>
    </source>
</evidence>
<evidence type="ECO:0000313" key="8">
    <source>
        <dbReference type="Proteomes" id="UP000694941"/>
    </source>
</evidence>
<dbReference type="RefSeq" id="XP_013779194.1">
    <property type="nucleotide sequence ID" value="XM_013923740.2"/>
</dbReference>